<sequence>MRTAKQPVRAAIYTRISLDKSGERLGVQRQLDDCAALADRLGWSVIERFDDNDLSAYSGRTRPGFEALLDSLKRGEIDALICWHPDRLYRSLKDLVRLLDVAEAVEIRTVNGGDLDLSTATGKMLATILGSVSFQESAHKAERQRSAAAQRAANGKPQWKRAFGYVAGENGPEIDPEIQPLVEQAYAAVLAGSSLSDICRLWNDAGALTQRWVRPKDSKGNPIASAEPVLERRPWTAPQVSNFLRKPRNAGLRDYQGEIVGKGQWPALVDEDQWHQVQGVLDAPGRAPGRKTVRKHLLTGVLKCGKPGCGGYLSGQWVMQSKGGGAKAHSITYACKGCRGCSVRAEHVEPLVYRAIAGRLAMADAADLLKAEHHDEAETQKLRAERMTLLARLDEIADERADGLLTGQQAQRATARISDKLAEIDQREQSQERRRVLDGIPLGTEKVAEAVEALSPDRLRAVIDLLAEFTVQPVGKGHRVGGARFDPDRVQVAWRR</sequence>
<dbReference type="Gene3D" id="3.40.50.1390">
    <property type="entry name" value="Resolvase, N-terminal catalytic domain"/>
    <property type="match status" value="1"/>
</dbReference>
<dbReference type="Gene3D" id="3.90.1750.20">
    <property type="entry name" value="Putative Large Serine Recombinase, Chain B, Domain 2"/>
    <property type="match status" value="1"/>
</dbReference>
<proteinExistence type="predicted"/>
<dbReference type="InterPro" id="IPR038109">
    <property type="entry name" value="DNA_bind_recomb_sf"/>
</dbReference>
<protein>
    <submittedName>
        <fullName evidence="3">Serine recombinase</fullName>
    </submittedName>
</protein>
<dbReference type="PANTHER" id="PTHR30461:SF23">
    <property type="entry name" value="DNA RECOMBINASE-RELATED"/>
    <property type="match status" value="1"/>
</dbReference>
<dbReference type="PANTHER" id="PTHR30461">
    <property type="entry name" value="DNA-INVERTASE FROM LAMBDOID PROPHAGE"/>
    <property type="match status" value="1"/>
</dbReference>
<dbReference type="InterPro" id="IPR011109">
    <property type="entry name" value="DNA_bind_recombinase_dom"/>
</dbReference>
<feature type="domain" description="Recombinase" evidence="2">
    <location>
        <begin position="162"/>
        <end position="287"/>
    </location>
</feature>
<dbReference type="Proteomes" id="UP000515734">
    <property type="component" value="Chromosome"/>
</dbReference>
<reference evidence="3 4" key="1">
    <citation type="submission" date="2020-07" db="EMBL/GenBank/DDBJ databases">
        <title>Complete genome sequence of Mycolicibacterium litorale like strain isolated from cardiac implantable electronic device infection.</title>
        <authorList>
            <person name="Fukano H."/>
            <person name="Miyama H."/>
            <person name="Hoshino Y."/>
        </authorList>
    </citation>
    <scope>NUCLEOTIDE SEQUENCE [LARGE SCALE GENOMIC DNA]</scope>
    <source>
        <strain evidence="3 4">NIIDNTM18</strain>
    </source>
</reference>
<dbReference type="AlphaFoldDB" id="A0A6S6P1I7"/>
<evidence type="ECO:0000259" key="1">
    <source>
        <dbReference type="PROSITE" id="PS51736"/>
    </source>
</evidence>
<feature type="domain" description="Resolvase/invertase-type recombinase catalytic" evidence="1">
    <location>
        <begin position="9"/>
        <end position="155"/>
    </location>
</feature>
<gene>
    <name evidence="3" type="ORF">NIIDNTM18_29810</name>
</gene>
<evidence type="ECO:0000313" key="4">
    <source>
        <dbReference type="Proteomes" id="UP000515734"/>
    </source>
</evidence>
<dbReference type="PROSITE" id="PS51737">
    <property type="entry name" value="RECOMBINASE_DNA_BIND"/>
    <property type="match status" value="1"/>
</dbReference>
<dbReference type="Pfam" id="PF00239">
    <property type="entry name" value="Resolvase"/>
    <property type="match status" value="1"/>
</dbReference>
<dbReference type="GO" id="GO:0000150">
    <property type="term" value="F:DNA strand exchange activity"/>
    <property type="evidence" value="ECO:0007669"/>
    <property type="project" value="InterPro"/>
</dbReference>
<dbReference type="SMART" id="SM00857">
    <property type="entry name" value="Resolvase"/>
    <property type="match status" value="1"/>
</dbReference>
<dbReference type="SUPFAM" id="SSF53041">
    <property type="entry name" value="Resolvase-like"/>
    <property type="match status" value="1"/>
</dbReference>
<dbReference type="RefSeq" id="WP_185291708.1">
    <property type="nucleotide sequence ID" value="NZ_AP023287.1"/>
</dbReference>
<evidence type="ECO:0000313" key="3">
    <source>
        <dbReference type="EMBL" id="BCI53703.1"/>
    </source>
</evidence>
<dbReference type="Pfam" id="PF07508">
    <property type="entry name" value="Recombinase"/>
    <property type="match status" value="1"/>
</dbReference>
<evidence type="ECO:0000259" key="2">
    <source>
        <dbReference type="PROSITE" id="PS51737"/>
    </source>
</evidence>
<dbReference type="GO" id="GO:0003677">
    <property type="term" value="F:DNA binding"/>
    <property type="evidence" value="ECO:0007669"/>
    <property type="project" value="InterPro"/>
</dbReference>
<dbReference type="PROSITE" id="PS51736">
    <property type="entry name" value="RECOMBINASES_3"/>
    <property type="match status" value="1"/>
</dbReference>
<dbReference type="InterPro" id="IPR036162">
    <property type="entry name" value="Resolvase-like_N_sf"/>
</dbReference>
<accession>A0A6S6P1I7</accession>
<dbReference type="CDD" id="cd00338">
    <property type="entry name" value="Ser_Recombinase"/>
    <property type="match status" value="1"/>
</dbReference>
<organism evidence="3 4">
    <name type="scientific">Mycolicibacterium litorale</name>
    <dbReference type="NCBI Taxonomy" id="758802"/>
    <lineage>
        <taxon>Bacteria</taxon>
        <taxon>Bacillati</taxon>
        <taxon>Actinomycetota</taxon>
        <taxon>Actinomycetes</taxon>
        <taxon>Mycobacteriales</taxon>
        <taxon>Mycobacteriaceae</taxon>
        <taxon>Mycolicibacterium</taxon>
    </lineage>
</organism>
<name>A0A6S6P1I7_9MYCO</name>
<dbReference type="EMBL" id="AP023287">
    <property type="protein sequence ID" value="BCI53703.1"/>
    <property type="molecule type" value="Genomic_DNA"/>
</dbReference>
<dbReference type="InterPro" id="IPR006119">
    <property type="entry name" value="Resolv_N"/>
</dbReference>
<dbReference type="InterPro" id="IPR050639">
    <property type="entry name" value="SSR_resolvase"/>
</dbReference>